<feature type="region of interest" description="Disordered" evidence="1">
    <location>
        <begin position="26"/>
        <end position="55"/>
    </location>
</feature>
<organism evidence="3 4">
    <name type="scientific">Sinocyclocheilus grahami</name>
    <name type="common">Dianchi golden-line fish</name>
    <name type="synonym">Barbus grahami</name>
    <dbReference type="NCBI Taxonomy" id="75366"/>
    <lineage>
        <taxon>Eukaryota</taxon>
        <taxon>Metazoa</taxon>
        <taxon>Chordata</taxon>
        <taxon>Craniata</taxon>
        <taxon>Vertebrata</taxon>
        <taxon>Euteleostomi</taxon>
        <taxon>Actinopterygii</taxon>
        <taxon>Neopterygii</taxon>
        <taxon>Teleostei</taxon>
        <taxon>Ostariophysi</taxon>
        <taxon>Cypriniformes</taxon>
        <taxon>Cyprinidae</taxon>
        <taxon>Cyprininae</taxon>
        <taxon>Sinocyclocheilus</taxon>
    </lineage>
</organism>
<keyword evidence="4" id="KW-1185">Reference proteome</keyword>
<reference evidence="3" key="1">
    <citation type="submission" date="2025-08" db="UniProtKB">
        <authorList>
            <consortium name="Ensembl"/>
        </authorList>
    </citation>
    <scope>IDENTIFICATION</scope>
</reference>
<evidence type="ECO:0000256" key="1">
    <source>
        <dbReference type="SAM" id="MobiDB-lite"/>
    </source>
</evidence>
<reference evidence="3" key="2">
    <citation type="submission" date="2025-09" db="UniProtKB">
        <authorList>
            <consortium name="Ensembl"/>
        </authorList>
    </citation>
    <scope>IDENTIFICATION</scope>
</reference>
<accession>A0A672RC32</accession>
<protein>
    <submittedName>
        <fullName evidence="3">Uncharacterized protein</fullName>
    </submittedName>
</protein>
<evidence type="ECO:0000313" key="4">
    <source>
        <dbReference type="Proteomes" id="UP000472262"/>
    </source>
</evidence>
<feature type="chain" id="PRO_5025631691" evidence="2">
    <location>
        <begin position="22"/>
        <end position="55"/>
    </location>
</feature>
<name>A0A672RC32_SINGR</name>
<dbReference type="Proteomes" id="UP000472262">
    <property type="component" value="Unassembled WGS sequence"/>
</dbReference>
<feature type="signal peptide" evidence="2">
    <location>
        <begin position="1"/>
        <end position="21"/>
    </location>
</feature>
<dbReference type="AlphaFoldDB" id="A0A672RC32"/>
<proteinExistence type="predicted"/>
<evidence type="ECO:0000313" key="3">
    <source>
        <dbReference type="Ensembl" id="ENSSGRP00000086649.1"/>
    </source>
</evidence>
<evidence type="ECO:0000256" key="2">
    <source>
        <dbReference type="SAM" id="SignalP"/>
    </source>
</evidence>
<dbReference type="Ensembl" id="ENSSGRT00000092248.1">
    <property type="protein sequence ID" value="ENSSGRP00000086649.1"/>
    <property type="gene ID" value="ENSSGRG00000043588.1"/>
</dbReference>
<sequence>KYPLSLLLVEYFLLFISLSICQQRSDEQLSDSEKMAETHAERSVRKCDEPELPHS</sequence>
<keyword evidence="2" id="KW-0732">Signal</keyword>
<dbReference type="InParanoid" id="A0A672RC32"/>